<name>A0ABU2KPU7_9ACTN</name>
<dbReference type="PROSITE" id="PS01031">
    <property type="entry name" value="SHSP"/>
    <property type="match status" value="1"/>
</dbReference>
<dbReference type="InterPro" id="IPR031107">
    <property type="entry name" value="Small_HSP"/>
</dbReference>
<evidence type="ECO:0000313" key="6">
    <source>
        <dbReference type="Proteomes" id="UP001183226"/>
    </source>
</evidence>
<dbReference type="RefSeq" id="WP_311543736.1">
    <property type="nucleotide sequence ID" value="NZ_JAVREK010000003.1"/>
</dbReference>
<dbReference type="CDD" id="cd06464">
    <property type="entry name" value="ACD_sHsps-like"/>
    <property type="match status" value="1"/>
</dbReference>
<dbReference type="PANTHER" id="PTHR11527">
    <property type="entry name" value="HEAT-SHOCK PROTEIN 20 FAMILY MEMBER"/>
    <property type="match status" value="1"/>
</dbReference>
<dbReference type="Gene3D" id="2.60.40.790">
    <property type="match status" value="1"/>
</dbReference>
<dbReference type="Pfam" id="PF00011">
    <property type="entry name" value="HSP20"/>
    <property type="match status" value="1"/>
</dbReference>
<protein>
    <submittedName>
        <fullName evidence="5">Hsp20/alpha crystallin family protein</fullName>
    </submittedName>
</protein>
<dbReference type="InterPro" id="IPR002068">
    <property type="entry name" value="A-crystallin/Hsp20_dom"/>
</dbReference>
<evidence type="ECO:0000256" key="1">
    <source>
        <dbReference type="PROSITE-ProRule" id="PRU00285"/>
    </source>
</evidence>
<comment type="caution">
    <text evidence="5">The sequence shown here is derived from an EMBL/GenBank/DDBJ whole genome shotgun (WGS) entry which is preliminary data.</text>
</comment>
<evidence type="ECO:0000259" key="4">
    <source>
        <dbReference type="PROSITE" id="PS01031"/>
    </source>
</evidence>
<evidence type="ECO:0000256" key="2">
    <source>
        <dbReference type="RuleBase" id="RU003616"/>
    </source>
</evidence>
<gene>
    <name evidence="5" type="ORF">RM446_04135</name>
</gene>
<evidence type="ECO:0000313" key="5">
    <source>
        <dbReference type="EMBL" id="MDT0301299.1"/>
    </source>
</evidence>
<dbReference type="InterPro" id="IPR008978">
    <property type="entry name" value="HSP20-like_chaperone"/>
</dbReference>
<reference evidence="6" key="1">
    <citation type="submission" date="2023-07" db="EMBL/GenBank/DDBJ databases">
        <title>30 novel species of actinomycetes from the DSMZ collection.</title>
        <authorList>
            <person name="Nouioui I."/>
        </authorList>
    </citation>
    <scope>NUCLEOTIDE SEQUENCE [LARGE SCALE GENOMIC DNA]</scope>
    <source>
        <strain evidence="6">DSM 45055</strain>
    </source>
</reference>
<organism evidence="5 6">
    <name type="scientific">Streptomonospora wellingtoniae</name>
    <dbReference type="NCBI Taxonomy" id="3075544"/>
    <lineage>
        <taxon>Bacteria</taxon>
        <taxon>Bacillati</taxon>
        <taxon>Actinomycetota</taxon>
        <taxon>Actinomycetes</taxon>
        <taxon>Streptosporangiales</taxon>
        <taxon>Nocardiopsidaceae</taxon>
        <taxon>Streptomonospora</taxon>
    </lineage>
</organism>
<comment type="similarity">
    <text evidence="1 2">Belongs to the small heat shock protein (HSP20) family.</text>
</comment>
<dbReference type="Proteomes" id="UP001183226">
    <property type="component" value="Unassembled WGS sequence"/>
</dbReference>
<evidence type="ECO:0000256" key="3">
    <source>
        <dbReference type="SAM" id="MobiDB-lite"/>
    </source>
</evidence>
<accession>A0ABU2KPU7</accession>
<feature type="region of interest" description="Disordered" evidence="3">
    <location>
        <begin position="123"/>
        <end position="147"/>
    </location>
</feature>
<proteinExistence type="inferred from homology"/>
<keyword evidence="6" id="KW-1185">Reference proteome</keyword>
<dbReference type="EMBL" id="JAVREK010000003">
    <property type="protein sequence ID" value="MDT0301299.1"/>
    <property type="molecule type" value="Genomic_DNA"/>
</dbReference>
<feature type="domain" description="SHSP" evidence="4">
    <location>
        <begin position="22"/>
        <end position="133"/>
    </location>
</feature>
<sequence>MTLMRFEPLREMDRLSEQLMGGPRVSRTMPMEALRRGDEFIVSLDVPGIHSDDIDVTVENNVVTVTAQRRPMREDGDQAVVDERPSGVFTRQLFLSDNLDASGLTANAENGVLTLRIPVAESSKPRKVEVGSQAEPQRIPTQQHAAT</sequence>
<dbReference type="SUPFAM" id="SSF49764">
    <property type="entry name" value="HSP20-like chaperones"/>
    <property type="match status" value="1"/>
</dbReference>